<proteinExistence type="predicted"/>
<name>A0A1H6W5W7_9LACT</name>
<feature type="transmembrane region" description="Helical" evidence="1">
    <location>
        <begin position="42"/>
        <end position="63"/>
    </location>
</feature>
<feature type="transmembrane region" description="Helical" evidence="1">
    <location>
        <begin position="75"/>
        <end position="101"/>
    </location>
</feature>
<sequence length="104" mass="11634">MDKFNHLESKFITFKKSLLYSLLIVSATPLMSGVFSSNGIDGVVLICNIIGASISTPILYYFINRKSFKPMTVLHFLLMIFPNAFVSALFAFLTLYIMSIIGLL</sequence>
<gene>
    <name evidence="2" type="ORF">SAMN04488113_1732</name>
</gene>
<dbReference type="RefSeq" id="WP_091636812.1">
    <property type="nucleotide sequence ID" value="NZ_FNYW01000073.1"/>
</dbReference>
<keyword evidence="1" id="KW-0812">Transmembrane</keyword>
<evidence type="ECO:0000256" key="1">
    <source>
        <dbReference type="SAM" id="Phobius"/>
    </source>
</evidence>
<evidence type="ECO:0000313" key="3">
    <source>
        <dbReference type="Proteomes" id="UP000198564"/>
    </source>
</evidence>
<reference evidence="3" key="1">
    <citation type="submission" date="2016-10" db="EMBL/GenBank/DDBJ databases">
        <authorList>
            <person name="Varghese N."/>
            <person name="Submissions S."/>
        </authorList>
    </citation>
    <scope>NUCLEOTIDE SEQUENCE [LARGE SCALE GENOMIC DNA]</scope>
    <source>
        <strain evidence="3">DSM 25751</strain>
    </source>
</reference>
<feature type="transmembrane region" description="Helical" evidence="1">
    <location>
        <begin position="18"/>
        <end position="36"/>
    </location>
</feature>
<protein>
    <submittedName>
        <fullName evidence="2">Uncharacterized protein</fullName>
    </submittedName>
</protein>
<keyword evidence="1" id="KW-1133">Transmembrane helix</keyword>
<accession>A0A1H6W5W7</accession>
<dbReference type="AlphaFoldDB" id="A0A1H6W5W7"/>
<organism evidence="2 3">
    <name type="scientific">Alkalibacterium gilvum</name>
    <dbReference type="NCBI Taxonomy" id="1130080"/>
    <lineage>
        <taxon>Bacteria</taxon>
        <taxon>Bacillati</taxon>
        <taxon>Bacillota</taxon>
        <taxon>Bacilli</taxon>
        <taxon>Lactobacillales</taxon>
        <taxon>Carnobacteriaceae</taxon>
        <taxon>Alkalibacterium</taxon>
    </lineage>
</organism>
<dbReference type="EMBL" id="FNYW01000073">
    <property type="protein sequence ID" value="SEJ07902.1"/>
    <property type="molecule type" value="Genomic_DNA"/>
</dbReference>
<keyword evidence="1" id="KW-0472">Membrane</keyword>
<keyword evidence="3" id="KW-1185">Reference proteome</keyword>
<dbReference type="OrthoDB" id="3025275at2"/>
<dbReference type="Proteomes" id="UP000198564">
    <property type="component" value="Unassembled WGS sequence"/>
</dbReference>
<evidence type="ECO:0000313" key="2">
    <source>
        <dbReference type="EMBL" id="SEJ07902.1"/>
    </source>
</evidence>